<dbReference type="PANTHER" id="PTHR43574">
    <property type="entry name" value="EPIMERASE-RELATED"/>
    <property type="match status" value="1"/>
</dbReference>
<dbReference type="Proteomes" id="UP001476807">
    <property type="component" value="Unassembled WGS sequence"/>
</dbReference>
<protein>
    <submittedName>
        <fullName evidence="3">NAD-dependent epimerase/dehydratase family protein</fullName>
    </submittedName>
</protein>
<sequence>MAEETKVLLTGSAGFIGHHLIQLLGQAGKTILGLDVLNSFYDPGLKYDRLALQGFEKATINYNTVIPNQNNPNLYFVQLDLADAKGMQELFDTYQFDIVINLAAQAGVRHSIDNPQTYIDSNILGFMNLLECCRKFKTRHLLFASSSSVYGNSAEVPFKTDQCTDYPVSLYAATKKANEILAYSYAHLYGIPTTGLRFFTVYGPWGRPDMAYYNFTKAILNDLPIHVFNNGDMQRDFTYVGDVVNCIAKLLELPPSAGQSSAPFKLYNIGKNKPEILLELIAILERLLGKKAMLQLEPMQPGDVYTTYADVKELEEKINYRPATSLETGLAQFVQWFKLYHHYSEMEATKQ</sequence>
<dbReference type="RefSeq" id="WP_350412004.1">
    <property type="nucleotide sequence ID" value="NZ_JBEOKT010000006.1"/>
</dbReference>
<accession>A0ABV1RT91</accession>
<dbReference type="InterPro" id="IPR001509">
    <property type="entry name" value="Epimerase_deHydtase"/>
</dbReference>
<dbReference type="InterPro" id="IPR036291">
    <property type="entry name" value="NAD(P)-bd_dom_sf"/>
</dbReference>
<gene>
    <name evidence="3" type="ORF">ABS362_08560</name>
</gene>
<keyword evidence="4" id="KW-1185">Reference proteome</keyword>
<comment type="caution">
    <text evidence="3">The sequence shown here is derived from an EMBL/GenBank/DDBJ whole genome shotgun (WGS) entry which is preliminary data.</text>
</comment>
<evidence type="ECO:0000259" key="2">
    <source>
        <dbReference type="Pfam" id="PF01370"/>
    </source>
</evidence>
<dbReference type="Gene3D" id="3.40.50.720">
    <property type="entry name" value="NAD(P)-binding Rossmann-like Domain"/>
    <property type="match status" value="1"/>
</dbReference>
<reference evidence="3 4" key="1">
    <citation type="submission" date="2024-06" db="EMBL/GenBank/DDBJ databases">
        <title>Pontibacter populi HYL7-15.</title>
        <authorList>
            <person name="Kim M.K."/>
        </authorList>
    </citation>
    <scope>NUCLEOTIDE SEQUENCE [LARGE SCALE GENOMIC DNA]</scope>
    <source>
        <strain evidence="3 4">HYL7-15</strain>
    </source>
</reference>
<name>A0ABV1RT91_9BACT</name>
<keyword evidence="1" id="KW-0520">NAD</keyword>
<organism evidence="3 4">
    <name type="scientific">Pontibacter populi</name>
    <dbReference type="NCBI Taxonomy" id="890055"/>
    <lineage>
        <taxon>Bacteria</taxon>
        <taxon>Pseudomonadati</taxon>
        <taxon>Bacteroidota</taxon>
        <taxon>Cytophagia</taxon>
        <taxon>Cytophagales</taxon>
        <taxon>Hymenobacteraceae</taxon>
        <taxon>Pontibacter</taxon>
    </lineage>
</organism>
<dbReference type="PRINTS" id="PR01713">
    <property type="entry name" value="NUCEPIMERASE"/>
</dbReference>
<evidence type="ECO:0000313" key="4">
    <source>
        <dbReference type="Proteomes" id="UP001476807"/>
    </source>
</evidence>
<dbReference type="SUPFAM" id="SSF51735">
    <property type="entry name" value="NAD(P)-binding Rossmann-fold domains"/>
    <property type="match status" value="1"/>
</dbReference>
<dbReference type="EMBL" id="JBEOKT010000006">
    <property type="protein sequence ID" value="MER2997597.1"/>
    <property type="molecule type" value="Genomic_DNA"/>
</dbReference>
<evidence type="ECO:0000256" key="1">
    <source>
        <dbReference type="ARBA" id="ARBA00023027"/>
    </source>
</evidence>
<proteinExistence type="predicted"/>
<feature type="domain" description="NAD-dependent epimerase/dehydratase" evidence="2">
    <location>
        <begin position="7"/>
        <end position="270"/>
    </location>
</feature>
<dbReference type="Pfam" id="PF01370">
    <property type="entry name" value="Epimerase"/>
    <property type="match status" value="1"/>
</dbReference>
<evidence type="ECO:0000313" key="3">
    <source>
        <dbReference type="EMBL" id="MER2997597.1"/>
    </source>
</evidence>